<dbReference type="PANTHER" id="PTHR35175:SF2">
    <property type="entry name" value="DUF1289 DOMAIN-CONTAINING PROTEIN"/>
    <property type="match status" value="1"/>
</dbReference>
<dbReference type="PANTHER" id="PTHR35175">
    <property type="entry name" value="DUF1289 DOMAIN-CONTAINING PROTEIN"/>
    <property type="match status" value="1"/>
</dbReference>
<sequence>MDRLTPPEPGRPVGSPCSNVCRIDPASGWCLGCRRSIDEIAAWSTLDDAARRRIWLQLPGRVLPAPDARPGDPR</sequence>
<dbReference type="RefSeq" id="WP_251971843.1">
    <property type="nucleotide sequence ID" value="NZ_AP025730.1"/>
</dbReference>
<protein>
    <submittedName>
        <fullName evidence="1">Fe-S oxidoreductase</fullName>
    </submittedName>
</protein>
<keyword evidence="2" id="KW-1185">Reference proteome</keyword>
<name>A0ABN6PJC9_9BURK</name>
<evidence type="ECO:0000313" key="2">
    <source>
        <dbReference type="Proteomes" id="UP001057498"/>
    </source>
</evidence>
<proteinExistence type="predicted"/>
<dbReference type="EMBL" id="AP025730">
    <property type="protein sequence ID" value="BDI03567.1"/>
    <property type="molecule type" value="Genomic_DNA"/>
</dbReference>
<dbReference type="InterPro" id="IPR010710">
    <property type="entry name" value="DUF1289"/>
</dbReference>
<gene>
    <name evidence="1" type="ORF">CATMQ487_05370</name>
</gene>
<dbReference type="Proteomes" id="UP001057498">
    <property type="component" value="Chromosome"/>
</dbReference>
<organism evidence="1 2">
    <name type="scientific">Sphaerotilus microaerophilus</name>
    <dbReference type="NCBI Taxonomy" id="2914710"/>
    <lineage>
        <taxon>Bacteria</taxon>
        <taxon>Pseudomonadati</taxon>
        <taxon>Pseudomonadota</taxon>
        <taxon>Betaproteobacteria</taxon>
        <taxon>Burkholderiales</taxon>
        <taxon>Sphaerotilaceae</taxon>
        <taxon>Sphaerotilus</taxon>
    </lineage>
</organism>
<evidence type="ECO:0000313" key="1">
    <source>
        <dbReference type="EMBL" id="BDI03567.1"/>
    </source>
</evidence>
<accession>A0ABN6PJC9</accession>
<reference evidence="1" key="1">
    <citation type="submission" date="2022-04" db="EMBL/GenBank/DDBJ databases">
        <title>Whole genome sequence of Sphaerotilus sp. FB-5.</title>
        <authorList>
            <person name="Takeda M."/>
            <person name="Narihara S."/>
            <person name="Akimoto M."/>
            <person name="Akimoto R."/>
            <person name="Nishiyashiki S."/>
            <person name="Murakami T."/>
        </authorList>
    </citation>
    <scope>NUCLEOTIDE SEQUENCE</scope>
    <source>
        <strain evidence="1">FB-5</strain>
    </source>
</reference>
<dbReference type="Pfam" id="PF06945">
    <property type="entry name" value="DUF1289"/>
    <property type="match status" value="1"/>
</dbReference>